<gene>
    <name evidence="10" type="ORF">JJB11_07340</name>
</gene>
<comment type="caution">
    <text evidence="10">The sequence shown here is derived from an EMBL/GenBank/DDBJ whole genome shotgun (WGS) entry which is preliminary data.</text>
</comment>
<evidence type="ECO:0000256" key="1">
    <source>
        <dbReference type="ARBA" id="ARBA00004651"/>
    </source>
</evidence>
<comment type="similarity">
    <text evidence="8">Belongs to the binding-protein-dependent transport system permease family. LivHM subfamily.</text>
</comment>
<dbReference type="EMBL" id="JAEPWM010000002">
    <property type="protein sequence ID" value="MBK6005905.1"/>
    <property type="molecule type" value="Genomic_DNA"/>
</dbReference>
<keyword evidence="7 9" id="KW-0472">Membrane</keyword>
<evidence type="ECO:0000256" key="3">
    <source>
        <dbReference type="ARBA" id="ARBA00022475"/>
    </source>
</evidence>
<dbReference type="GO" id="GO:0022857">
    <property type="term" value="F:transmembrane transporter activity"/>
    <property type="evidence" value="ECO:0007669"/>
    <property type="project" value="InterPro"/>
</dbReference>
<evidence type="ECO:0000256" key="2">
    <source>
        <dbReference type="ARBA" id="ARBA00022448"/>
    </source>
</evidence>
<evidence type="ECO:0000313" key="10">
    <source>
        <dbReference type="EMBL" id="MBK6005905.1"/>
    </source>
</evidence>
<keyword evidence="2" id="KW-0813">Transport</keyword>
<feature type="transmembrane region" description="Helical" evidence="9">
    <location>
        <begin position="252"/>
        <end position="275"/>
    </location>
</feature>
<dbReference type="AlphaFoldDB" id="A0A934TS19"/>
<keyword evidence="5" id="KW-0029">Amino-acid transport</keyword>
<keyword evidence="3" id="KW-1003">Cell membrane</keyword>
<evidence type="ECO:0000256" key="9">
    <source>
        <dbReference type="SAM" id="Phobius"/>
    </source>
</evidence>
<dbReference type="InterPro" id="IPR001851">
    <property type="entry name" value="ABC_transp_permease"/>
</dbReference>
<dbReference type="Pfam" id="PF02653">
    <property type="entry name" value="BPD_transp_2"/>
    <property type="match status" value="1"/>
</dbReference>
<reference evidence="10" key="2">
    <citation type="submission" date="2021-01" db="EMBL/GenBank/DDBJ databases">
        <authorList>
            <person name="Kang M."/>
        </authorList>
    </citation>
    <scope>NUCLEOTIDE SEQUENCE</scope>
    <source>
        <strain evidence="10">KACC 17527</strain>
    </source>
</reference>
<evidence type="ECO:0000256" key="5">
    <source>
        <dbReference type="ARBA" id="ARBA00022970"/>
    </source>
</evidence>
<reference evidence="10" key="1">
    <citation type="journal article" date="2012" name="J. Microbiol. Biotechnol.">
        <title>Ramlibacter ginsenosidimutans sp. nov., with ginsenoside-converting activity.</title>
        <authorList>
            <person name="Wang L."/>
            <person name="An D.S."/>
            <person name="Kim S.G."/>
            <person name="Jin F.X."/>
            <person name="Kim S.C."/>
            <person name="Lee S.T."/>
            <person name="Im W.T."/>
        </authorList>
    </citation>
    <scope>NUCLEOTIDE SEQUENCE</scope>
    <source>
        <strain evidence="10">KACC 17527</strain>
    </source>
</reference>
<sequence length="286" mass="29959">MQIWAIQTLNSLALGGLLFMLSSGFALIFGLMRVANLTHGSLFMIGTYVAAVAVRAGHNLLVAAVAAMVCVGVLGGLIERLILRRLGNNAQGQVLATLGLSFVAADACLMIWGGDPLPVQTPALLQAPLRLFGLTFPMYRLVVLAIAIVAALLLYLLIERTRLGAMIRAGVDDMPMARAVGIPASRLFTIVFCLGSALAGLGGTLGGPIFNAYPGLDSEMLPLALIVVILGGIGSLAGTFIASFIVGFIYTFGIFLVPDLAYVVLFLPMVVVLAFRPQGLFGRALA</sequence>
<feature type="transmembrane region" description="Helical" evidence="9">
    <location>
        <begin position="179"/>
        <end position="201"/>
    </location>
</feature>
<keyword evidence="4 9" id="KW-0812">Transmembrane</keyword>
<proteinExistence type="inferred from homology"/>
<dbReference type="RefSeq" id="WP_201167810.1">
    <property type="nucleotide sequence ID" value="NZ_JAEPWM010000002.1"/>
</dbReference>
<dbReference type="CDD" id="cd06582">
    <property type="entry name" value="TM_PBP1_LivH_like"/>
    <property type="match status" value="1"/>
</dbReference>
<dbReference type="InterPro" id="IPR052157">
    <property type="entry name" value="BCAA_transport_permease"/>
</dbReference>
<keyword evidence="11" id="KW-1185">Reference proteome</keyword>
<feature type="transmembrane region" description="Helical" evidence="9">
    <location>
        <begin position="94"/>
        <end position="112"/>
    </location>
</feature>
<evidence type="ECO:0000256" key="8">
    <source>
        <dbReference type="ARBA" id="ARBA00037998"/>
    </source>
</evidence>
<comment type="subcellular location">
    <subcellularLocation>
        <location evidence="1">Cell membrane</location>
        <topology evidence="1">Multi-pass membrane protein</topology>
    </subcellularLocation>
</comment>
<feature type="transmembrane region" description="Helical" evidence="9">
    <location>
        <begin position="12"/>
        <end position="30"/>
    </location>
</feature>
<dbReference type="GO" id="GO:0005886">
    <property type="term" value="C:plasma membrane"/>
    <property type="evidence" value="ECO:0007669"/>
    <property type="project" value="UniProtKB-SubCell"/>
</dbReference>
<name>A0A934TS19_9BURK</name>
<evidence type="ECO:0000256" key="7">
    <source>
        <dbReference type="ARBA" id="ARBA00023136"/>
    </source>
</evidence>
<dbReference type="PANTHER" id="PTHR11795:SF442">
    <property type="entry name" value="ABC TRANSPORTER ATP-BINDING PROTEIN"/>
    <property type="match status" value="1"/>
</dbReference>
<dbReference type="PANTHER" id="PTHR11795">
    <property type="entry name" value="BRANCHED-CHAIN AMINO ACID TRANSPORT SYSTEM PERMEASE PROTEIN LIVH"/>
    <property type="match status" value="1"/>
</dbReference>
<feature type="transmembrane region" description="Helical" evidence="9">
    <location>
        <begin position="60"/>
        <end position="82"/>
    </location>
</feature>
<accession>A0A934TS19</accession>
<keyword evidence="6 9" id="KW-1133">Transmembrane helix</keyword>
<protein>
    <submittedName>
        <fullName evidence="10">Branched-chain amino acid ABC transporter permease</fullName>
    </submittedName>
</protein>
<evidence type="ECO:0000256" key="4">
    <source>
        <dbReference type="ARBA" id="ARBA00022692"/>
    </source>
</evidence>
<dbReference type="GO" id="GO:0006865">
    <property type="term" value="P:amino acid transport"/>
    <property type="evidence" value="ECO:0007669"/>
    <property type="project" value="UniProtKB-KW"/>
</dbReference>
<dbReference type="Proteomes" id="UP000630528">
    <property type="component" value="Unassembled WGS sequence"/>
</dbReference>
<organism evidence="10 11">
    <name type="scientific">Ramlibacter ginsenosidimutans</name>
    <dbReference type="NCBI Taxonomy" id="502333"/>
    <lineage>
        <taxon>Bacteria</taxon>
        <taxon>Pseudomonadati</taxon>
        <taxon>Pseudomonadota</taxon>
        <taxon>Betaproteobacteria</taxon>
        <taxon>Burkholderiales</taxon>
        <taxon>Comamonadaceae</taxon>
        <taxon>Ramlibacter</taxon>
    </lineage>
</organism>
<evidence type="ECO:0000313" key="11">
    <source>
        <dbReference type="Proteomes" id="UP000630528"/>
    </source>
</evidence>
<feature type="transmembrane region" description="Helical" evidence="9">
    <location>
        <begin position="221"/>
        <end position="245"/>
    </location>
</feature>
<feature type="transmembrane region" description="Helical" evidence="9">
    <location>
        <begin position="138"/>
        <end position="158"/>
    </location>
</feature>
<evidence type="ECO:0000256" key="6">
    <source>
        <dbReference type="ARBA" id="ARBA00022989"/>
    </source>
</evidence>